<evidence type="ECO:0000313" key="3">
    <source>
        <dbReference type="Proteomes" id="UP000243205"/>
    </source>
</evidence>
<accession>A0A1G7B9Y1</accession>
<evidence type="ECO:0000313" key="2">
    <source>
        <dbReference type="EMBL" id="SDE23146.1"/>
    </source>
</evidence>
<dbReference type="Proteomes" id="UP000243205">
    <property type="component" value="Unassembled WGS sequence"/>
</dbReference>
<keyword evidence="3" id="KW-1185">Reference proteome</keyword>
<protein>
    <submittedName>
        <fullName evidence="2">Uncharacterized protein</fullName>
    </submittedName>
</protein>
<gene>
    <name evidence="2" type="ORF">SAMN05661003_105106</name>
</gene>
<keyword evidence="1" id="KW-0472">Membrane</keyword>
<organism evidence="2 3">
    <name type="scientific">Desulfuromonas thiophila</name>
    <dbReference type="NCBI Taxonomy" id="57664"/>
    <lineage>
        <taxon>Bacteria</taxon>
        <taxon>Pseudomonadati</taxon>
        <taxon>Thermodesulfobacteriota</taxon>
        <taxon>Desulfuromonadia</taxon>
        <taxon>Desulfuromonadales</taxon>
        <taxon>Desulfuromonadaceae</taxon>
        <taxon>Desulfuromonas</taxon>
    </lineage>
</organism>
<keyword evidence="1" id="KW-0812">Transmembrane</keyword>
<sequence length="85" mass="9060">MTLQGSDEVSVAARPRKSFHWWLAAVLLAGSCLTFVILFGQTRMFRDGGLLAGLVALGLAALAVCRIKQLEAATEESLAHESTGE</sequence>
<dbReference type="STRING" id="57664.SAMN05661003_105106"/>
<feature type="transmembrane region" description="Helical" evidence="1">
    <location>
        <begin position="48"/>
        <end position="67"/>
    </location>
</feature>
<dbReference type="RefSeq" id="WP_092077740.1">
    <property type="nucleotide sequence ID" value="NZ_CALFZY010000008.1"/>
</dbReference>
<evidence type="ECO:0000256" key="1">
    <source>
        <dbReference type="SAM" id="Phobius"/>
    </source>
</evidence>
<dbReference type="EMBL" id="FNAQ01000005">
    <property type="protein sequence ID" value="SDE23146.1"/>
    <property type="molecule type" value="Genomic_DNA"/>
</dbReference>
<name>A0A1G7B9Y1_9BACT</name>
<dbReference type="AlphaFoldDB" id="A0A1G7B9Y1"/>
<feature type="transmembrane region" description="Helical" evidence="1">
    <location>
        <begin position="21"/>
        <end position="42"/>
    </location>
</feature>
<keyword evidence="1" id="KW-1133">Transmembrane helix</keyword>
<proteinExistence type="predicted"/>
<reference evidence="3" key="1">
    <citation type="submission" date="2016-10" db="EMBL/GenBank/DDBJ databases">
        <authorList>
            <person name="Varghese N."/>
            <person name="Submissions S."/>
        </authorList>
    </citation>
    <scope>NUCLEOTIDE SEQUENCE [LARGE SCALE GENOMIC DNA]</scope>
    <source>
        <strain evidence="3">DSM 8987</strain>
    </source>
</reference>